<comment type="caution">
    <text evidence="2">The sequence shown here is derived from an EMBL/GenBank/DDBJ whole genome shotgun (WGS) entry which is preliminary data.</text>
</comment>
<feature type="compositionally biased region" description="Basic and acidic residues" evidence="1">
    <location>
        <begin position="236"/>
        <end position="245"/>
    </location>
</feature>
<reference evidence="2" key="1">
    <citation type="submission" date="2023-01" db="EMBL/GenBank/DDBJ databases">
        <title>The chitinases involved in constricting ring structure development in the nematode-trapping fungus Drechslerella dactyloides.</title>
        <authorList>
            <person name="Wang R."/>
            <person name="Zhang L."/>
            <person name="Tang P."/>
            <person name="Li S."/>
            <person name="Liang L."/>
        </authorList>
    </citation>
    <scope>NUCLEOTIDE SEQUENCE</scope>
    <source>
        <strain evidence="2">YMF1.00031</strain>
    </source>
</reference>
<dbReference type="AlphaFoldDB" id="A0AAD6IZQ5"/>
<evidence type="ECO:0000313" key="2">
    <source>
        <dbReference type="EMBL" id="KAJ6261710.1"/>
    </source>
</evidence>
<feature type="region of interest" description="Disordered" evidence="1">
    <location>
        <begin position="225"/>
        <end position="245"/>
    </location>
</feature>
<organism evidence="2 3">
    <name type="scientific">Drechslerella dactyloides</name>
    <name type="common">Nematode-trapping fungus</name>
    <name type="synonym">Arthrobotrys dactyloides</name>
    <dbReference type="NCBI Taxonomy" id="74499"/>
    <lineage>
        <taxon>Eukaryota</taxon>
        <taxon>Fungi</taxon>
        <taxon>Dikarya</taxon>
        <taxon>Ascomycota</taxon>
        <taxon>Pezizomycotina</taxon>
        <taxon>Orbiliomycetes</taxon>
        <taxon>Orbiliales</taxon>
        <taxon>Orbiliaceae</taxon>
        <taxon>Drechslerella</taxon>
    </lineage>
</organism>
<feature type="region of interest" description="Disordered" evidence="1">
    <location>
        <begin position="146"/>
        <end position="165"/>
    </location>
</feature>
<accession>A0AAD6IZQ5</accession>
<evidence type="ECO:0000313" key="3">
    <source>
        <dbReference type="Proteomes" id="UP001221413"/>
    </source>
</evidence>
<keyword evidence="3" id="KW-1185">Reference proteome</keyword>
<proteinExistence type="predicted"/>
<evidence type="ECO:0000256" key="1">
    <source>
        <dbReference type="SAM" id="MobiDB-lite"/>
    </source>
</evidence>
<sequence>MSSIFMSSQVPLKVVKLGRNFEADRGVFITTGNAVGWRDFSAGKLGQGVLLDSNILSAVLERDNLDPWVSKVLKTARVGVCQMSILEHLCSPIVIQQQMQYKDVVAKLKAKGITLLSGPCLSGRSTQLSSKVLKAEFELRSAKRTAGLKRKGEEPGSAETAADPAKKGFPWEKMLGRSRVDVALACEGHLKGLAFLTADQNVEGDFGDGLDDQGLKVYTISREWLESGMTTPPPEMDPRDRKKKD</sequence>
<evidence type="ECO:0008006" key="4">
    <source>
        <dbReference type="Google" id="ProtNLM"/>
    </source>
</evidence>
<name>A0AAD6IZQ5_DREDA</name>
<dbReference type="Proteomes" id="UP001221413">
    <property type="component" value="Unassembled WGS sequence"/>
</dbReference>
<dbReference type="EMBL" id="JAQGDS010000003">
    <property type="protein sequence ID" value="KAJ6261710.1"/>
    <property type="molecule type" value="Genomic_DNA"/>
</dbReference>
<protein>
    <recommendedName>
        <fullName evidence="4">PIN domain-containing protein</fullName>
    </recommendedName>
</protein>
<gene>
    <name evidence="2" type="ORF">Dda_2508</name>
</gene>